<dbReference type="InterPro" id="IPR050929">
    <property type="entry name" value="PFKA"/>
</dbReference>
<dbReference type="Proteomes" id="UP000007054">
    <property type="component" value="Chromosome"/>
</dbReference>
<evidence type="ECO:0000256" key="6">
    <source>
        <dbReference type="HAMAP-Rule" id="MF_01978"/>
    </source>
</evidence>
<dbReference type="InterPro" id="IPR035966">
    <property type="entry name" value="PKF_sf"/>
</dbReference>
<dbReference type="SUPFAM" id="SSF53784">
    <property type="entry name" value="Phosphofructokinase"/>
    <property type="match status" value="1"/>
</dbReference>
<reference evidence="8" key="2">
    <citation type="submission" date="2010-03" db="EMBL/GenBank/DDBJ databases">
        <authorList>
            <person name="Pajon A."/>
        </authorList>
    </citation>
    <scope>NUCLEOTIDE SEQUENCE</scope>
    <source>
        <strain evidence="8">Type strain: 18P13</strain>
    </source>
</reference>
<evidence type="ECO:0000259" key="7">
    <source>
        <dbReference type="Pfam" id="PF00365"/>
    </source>
</evidence>
<evidence type="ECO:0000256" key="1">
    <source>
        <dbReference type="ARBA" id="ARBA00001946"/>
    </source>
</evidence>
<dbReference type="BioCyc" id="RCHA213810:RUM_RS10105-MONOMER"/>
<dbReference type="PANTHER" id="PTHR45770">
    <property type="entry name" value="ATP-DEPENDENT 6-PHOSPHOFRUCTOKINASE 1"/>
    <property type="match status" value="1"/>
</dbReference>
<keyword evidence="6" id="KW-0324">Glycolysis</keyword>
<dbReference type="GO" id="GO:0003872">
    <property type="term" value="F:6-phosphofructokinase activity"/>
    <property type="evidence" value="ECO:0007669"/>
    <property type="project" value="UniProtKB-UniRule"/>
</dbReference>
<comment type="subcellular location">
    <subcellularLocation>
        <location evidence="6">Cytoplasm</location>
    </subcellularLocation>
</comment>
<dbReference type="Gene3D" id="3.40.50.450">
    <property type="match status" value="1"/>
</dbReference>
<dbReference type="InterPro" id="IPR000023">
    <property type="entry name" value="Phosphofructokinase_dom"/>
</dbReference>
<name>D4LEQ9_RUMC1</name>
<evidence type="ECO:0000256" key="5">
    <source>
        <dbReference type="ARBA" id="ARBA00022842"/>
    </source>
</evidence>
<dbReference type="AlphaFoldDB" id="D4LEQ9"/>
<keyword evidence="9" id="KW-1185">Reference proteome</keyword>
<dbReference type="InterPro" id="IPR011404">
    <property type="entry name" value="PPi-PFK"/>
</dbReference>
<evidence type="ECO:0000313" key="9">
    <source>
        <dbReference type="Proteomes" id="UP000007054"/>
    </source>
</evidence>
<feature type="binding site" evidence="6">
    <location>
        <begin position="140"/>
        <end position="142"/>
    </location>
    <ligand>
        <name>substrate</name>
    </ligand>
</feature>
<feature type="active site" description="Proton acceptor" evidence="6">
    <location>
        <position position="142"/>
    </location>
</feature>
<feature type="binding site" evidence="6">
    <location>
        <position position="243"/>
    </location>
    <ligand>
        <name>substrate</name>
    </ligand>
</feature>
<dbReference type="PRINTS" id="PR00476">
    <property type="entry name" value="PHFRCTKINASE"/>
</dbReference>
<feature type="domain" description="Phosphofructokinase" evidence="7">
    <location>
        <begin position="2"/>
        <end position="306"/>
    </location>
</feature>
<feature type="binding site" evidence="6">
    <location>
        <position position="10"/>
    </location>
    <ligand>
        <name>diphosphate</name>
        <dbReference type="ChEBI" id="CHEBI:33019"/>
    </ligand>
</feature>
<keyword evidence="2 6" id="KW-0808">Transferase</keyword>
<sequence>MNIVIAQSGGPTCAINATLAGVYLEACKHPEIEKIYGSRNGIEGILHERLVDLRTLLPDAKQVDLLCRTPSTALGSCRVKLPLAEENTTPYETIHNALKAHSIDAFFYIGGNDSMDTVAKLSAYLTSVNSPIRVIGIPKTIDNDLMYTDHTPGFGSAVKYVTTTLAEIAQDSAVYNLPSVTIVEIMGRDAGWLTASTCLLHHNGLEAPHLIYLPEIPFSTERFMSDVRRMHASHKSVIVAVSEGVRLSEGGYAADDFQSGENDAFGHKYLAGVGKYLENMVRKHLGCKVRSIELNVMQRCAAHLASETDISESLQVGACALCTMLEGKSGCMMTLQRTGDAPYDITISAVEAQRVANRIRLFPQEWITPDGNGVCDEAIPYFLPLIQGERQPIMRNGMPVHFIL</sequence>
<reference evidence="8" key="1">
    <citation type="submission" date="2010-03" db="EMBL/GenBank/DDBJ databases">
        <title>The genome sequence of Ruminococcus sp. 18P13.</title>
        <authorList>
            <consortium name="metaHIT consortium -- http://www.metahit.eu/"/>
            <person name="Pajon A."/>
            <person name="Turner K."/>
            <person name="Parkhill J."/>
            <person name="Bernalier A."/>
        </authorList>
    </citation>
    <scope>NUCLEOTIDE SEQUENCE [LARGE SCALE GENOMIC DNA]</scope>
    <source>
        <strain evidence="8">Type strain: 18P13</strain>
    </source>
</reference>
<dbReference type="GO" id="GO:0005737">
    <property type="term" value="C:cytoplasm"/>
    <property type="evidence" value="ECO:0007669"/>
    <property type="project" value="UniProtKB-SubCell"/>
</dbReference>
<evidence type="ECO:0000313" key="8">
    <source>
        <dbReference type="EMBL" id="CBL18104.1"/>
    </source>
</evidence>
<organism evidence="8 9">
    <name type="scientific">Ruminococcus champanellensis (strain DSM 18848 / JCM 17042 / KCTC 15320 / 18P13)</name>
    <dbReference type="NCBI Taxonomy" id="213810"/>
    <lineage>
        <taxon>Bacteria</taxon>
        <taxon>Bacillati</taxon>
        <taxon>Bacillota</taxon>
        <taxon>Clostridia</taxon>
        <taxon>Eubacteriales</taxon>
        <taxon>Oscillospiraceae</taxon>
        <taxon>Ruminococcus</taxon>
    </lineage>
</organism>
<feature type="binding site" evidence="6">
    <location>
        <begin position="186"/>
        <end position="188"/>
    </location>
    <ligand>
        <name>substrate</name>
    </ligand>
</feature>
<comment type="pathway">
    <text evidence="6">Carbohydrate degradation; glycolysis; D-glyceraldehyde 3-phosphate and glycerone phosphate from D-glucose: step 3/4.</text>
</comment>
<dbReference type="InterPro" id="IPR022953">
    <property type="entry name" value="ATP_PFK"/>
</dbReference>
<accession>D4LEQ9</accession>
<dbReference type="KEGG" id="rch:RUM_20830"/>
<feature type="site" description="Important for catalytic activity; stabilizes the transition state when the phosphoryl donor is PPi" evidence="6">
    <location>
        <position position="139"/>
    </location>
</feature>
<comment type="similarity">
    <text evidence="6">Belongs to the phosphofructokinase type A (PFKA) family. PPi-dependent PFK group II subfamily. Clade 'B2' sub-subfamily.</text>
</comment>
<dbReference type="GO" id="GO:0046872">
    <property type="term" value="F:metal ion binding"/>
    <property type="evidence" value="ECO:0007669"/>
    <property type="project" value="UniProtKB-KW"/>
</dbReference>
<comment type="subunit">
    <text evidence="6">Homodimer.</text>
</comment>
<feature type="site" description="Important for catalytic activity and substrate specificity; stabilizes the transition state when the phosphoryl donor is PPi; prevents ATP from binding by mimicking the alpha-phosphate group of ATP" evidence="6">
    <location>
        <position position="113"/>
    </location>
</feature>
<evidence type="ECO:0000256" key="2">
    <source>
        <dbReference type="ARBA" id="ARBA00022679"/>
    </source>
</evidence>
<dbReference type="UniPathway" id="UPA00109">
    <property type="reaction ID" value="UER00182"/>
</dbReference>
<keyword evidence="5 6" id="KW-0460">Magnesium</keyword>
<dbReference type="PIRSF" id="PIRSF036483">
    <property type="entry name" value="PFK_XF0274"/>
    <property type="match status" value="1"/>
</dbReference>
<keyword evidence="4 6" id="KW-0418">Kinase</keyword>
<dbReference type="HOGENOM" id="CLU_020655_1_1_9"/>
<dbReference type="Gene3D" id="3.40.50.460">
    <property type="entry name" value="Phosphofructokinase domain"/>
    <property type="match status" value="1"/>
</dbReference>
<comment type="cofactor">
    <cofactor evidence="1 6">
        <name>Mg(2+)</name>
        <dbReference type="ChEBI" id="CHEBI:18420"/>
    </cofactor>
</comment>
<protein>
    <recommendedName>
        <fullName evidence="6">Pyrophosphate--fructose 6-phosphate 1-phosphotransferase</fullName>
        <ecNumber evidence="6">2.7.1.90</ecNumber>
    </recommendedName>
    <alternativeName>
        <fullName evidence="6">6-phosphofructokinase, pyrophosphate dependent</fullName>
    </alternativeName>
    <alternativeName>
        <fullName evidence="6">PPi-dependent phosphofructokinase</fullName>
        <shortName evidence="6">PPi-PFK</shortName>
    </alternativeName>
    <alternativeName>
        <fullName evidence="6">Pyrophosphate-dependent 6-phosphofructose-1-kinase</fullName>
    </alternativeName>
</protein>
<dbReference type="HAMAP" id="MF_01978">
    <property type="entry name" value="Phosphofructokinase_II_B2"/>
    <property type="match status" value="1"/>
</dbReference>
<dbReference type="Pfam" id="PF00365">
    <property type="entry name" value="PFK"/>
    <property type="match status" value="1"/>
</dbReference>
<comment type="activity regulation">
    <text evidence="6">Non-allosteric.</text>
</comment>
<dbReference type="RefSeq" id="WP_015559010.1">
    <property type="nucleotide sequence ID" value="NC_021039.1"/>
</dbReference>
<dbReference type="STRING" id="213810.RUM_20830"/>
<evidence type="ECO:0000256" key="3">
    <source>
        <dbReference type="ARBA" id="ARBA00022723"/>
    </source>
</evidence>
<dbReference type="GO" id="GO:0047334">
    <property type="term" value="F:diphosphate-fructose-6-phosphate 1-phosphotransferase activity"/>
    <property type="evidence" value="ECO:0007669"/>
    <property type="project" value="UniProtKB-EC"/>
</dbReference>
<comment type="caution">
    <text evidence="6">Lacks conserved residue(s) required for the propagation of feature annotation.</text>
</comment>
<proteinExistence type="inferred from homology"/>
<dbReference type="GeneID" id="83156746"/>
<keyword evidence="6" id="KW-0963">Cytoplasm</keyword>
<keyword evidence="3 6" id="KW-0479">Metal-binding</keyword>
<dbReference type="EC" id="2.7.1.90" evidence="6"/>
<gene>
    <name evidence="6" type="primary">pfp</name>
    <name evidence="8" type="ordered locus">RUM_20830</name>
</gene>
<dbReference type="NCBIfam" id="NF010675">
    <property type="entry name" value="PRK14072.1"/>
    <property type="match status" value="1"/>
</dbReference>
<dbReference type="EMBL" id="FP929052">
    <property type="protein sequence ID" value="CBL18104.1"/>
    <property type="molecule type" value="Genomic_DNA"/>
</dbReference>
<comment type="catalytic activity">
    <reaction evidence="6">
        <text>beta-D-fructose 6-phosphate + diphosphate = beta-D-fructose 1,6-bisphosphate + phosphate + H(+)</text>
        <dbReference type="Rhea" id="RHEA:13613"/>
        <dbReference type="ChEBI" id="CHEBI:15378"/>
        <dbReference type="ChEBI" id="CHEBI:32966"/>
        <dbReference type="ChEBI" id="CHEBI:33019"/>
        <dbReference type="ChEBI" id="CHEBI:43474"/>
        <dbReference type="ChEBI" id="CHEBI:57634"/>
        <dbReference type="EC" id="2.7.1.90"/>
    </reaction>
</comment>
<feature type="binding site" evidence="6">
    <location>
        <position position="112"/>
    </location>
    <ligand>
        <name>Mg(2+)</name>
        <dbReference type="ChEBI" id="CHEBI:18420"/>
        <note>catalytic</note>
    </ligand>
</feature>
<dbReference type="PATRIC" id="fig|213810.4.peg.1972"/>
<dbReference type="GO" id="GO:0006002">
    <property type="term" value="P:fructose 6-phosphate metabolic process"/>
    <property type="evidence" value="ECO:0007669"/>
    <property type="project" value="InterPro"/>
</dbReference>
<comment type="function">
    <text evidence="6">Catalyzes the phosphorylation of D-fructose 6-phosphate, the first committing step of glycolysis. Uses inorganic phosphate (PPi) as phosphoryl donor instead of ATP like common ATP-dependent phosphofructokinases (ATP-PFKs), which renders the reaction reversible, and can thus function both in glycolysis and gluconeogenesis. Consistently, PPi-PFK can replace the enzymes of both the forward (ATP-PFK) and reverse (fructose-bisphosphatase (FBPase)) reactions.</text>
</comment>
<evidence type="ECO:0000256" key="4">
    <source>
        <dbReference type="ARBA" id="ARBA00022777"/>
    </source>
</evidence>